<protein>
    <submittedName>
        <fullName evidence="2">TIGR03083 family protein</fullName>
    </submittedName>
</protein>
<evidence type="ECO:0000259" key="1">
    <source>
        <dbReference type="Pfam" id="PF11716"/>
    </source>
</evidence>
<dbReference type="SUPFAM" id="SSF109854">
    <property type="entry name" value="DinB/YfiT-like putative metalloenzymes"/>
    <property type="match status" value="1"/>
</dbReference>
<dbReference type="EMBL" id="UESZ01000001">
    <property type="protein sequence ID" value="SSA36115.1"/>
    <property type="molecule type" value="Genomic_DNA"/>
</dbReference>
<gene>
    <name evidence="2" type="ORF">SAMN04489750_3495</name>
</gene>
<reference evidence="3" key="1">
    <citation type="submission" date="2016-10" db="EMBL/GenBank/DDBJ databases">
        <authorList>
            <person name="Varghese N."/>
            <person name="Submissions S."/>
        </authorList>
    </citation>
    <scope>NUCLEOTIDE SEQUENCE [LARGE SCALE GENOMIC DNA]</scope>
    <source>
        <strain evidence="3">DSM 22951</strain>
    </source>
</reference>
<sequence length="299" mass="32702">MLEVMPTNPPPPTDLPGLIEAYASTGQAILDIGAMCKADEFDKPTQCPGWTVKDQISHIVALENLVAGGVEEEVEVPDYPWVTSDTKRFMERGVEARRKKSGHDVVEEWKRLYAKRMRQLRDTTVDPDAEVMGPLGPRPLRVLLEGRIADMWVHEQDLRQAVNWPGNLDSGGAAIFSTWVLDAFPKNLARRAEVPVGTSVILDVSGPVLAREGVRVVPGEGDKPFGERLFSGTTHVDDVDQVTGEIIPLPPGTTVSIQLSTSALTRRGAGRVPTDQLRYGVQGDEEIARRALDALTITP</sequence>
<proteinExistence type="predicted"/>
<dbReference type="InterPro" id="IPR034660">
    <property type="entry name" value="DinB/YfiT-like"/>
</dbReference>
<dbReference type="InterPro" id="IPR017517">
    <property type="entry name" value="Maleyloyr_isom"/>
</dbReference>
<name>A0A2Y8ZVZ8_9MICO</name>
<evidence type="ECO:0000313" key="2">
    <source>
        <dbReference type="EMBL" id="SSA36115.1"/>
    </source>
</evidence>
<feature type="domain" description="Mycothiol-dependent maleylpyruvate isomerase metal-binding" evidence="1">
    <location>
        <begin position="29"/>
        <end position="159"/>
    </location>
</feature>
<dbReference type="Gene3D" id="1.20.120.450">
    <property type="entry name" value="dinb family like domain"/>
    <property type="match status" value="1"/>
</dbReference>
<dbReference type="GO" id="GO:0046872">
    <property type="term" value="F:metal ion binding"/>
    <property type="evidence" value="ECO:0007669"/>
    <property type="project" value="InterPro"/>
</dbReference>
<dbReference type="Proteomes" id="UP000250028">
    <property type="component" value="Unassembled WGS sequence"/>
</dbReference>
<dbReference type="Pfam" id="PF11716">
    <property type="entry name" value="MDMPI_N"/>
    <property type="match status" value="1"/>
</dbReference>
<evidence type="ECO:0000313" key="3">
    <source>
        <dbReference type="Proteomes" id="UP000250028"/>
    </source>
</evidence>
<dbReference type="InterPro" id="IPR024344">
    <property type="entry name" value="MDMPI_metal-binding"/>
</dbReference>
<accession>A0A2Y8ZVZ8</accession>
<organism evidence="2 3">
    <name type="scientific">Branchiibius hedensis</name>
    <dbReference type="NCBI Taxonomy" id="672460"/>
    <lineage>
        <taxon>Bacteria</taxon>
        <taxon>Bacillati</taxon>
        <taxon>Actinomycetota</taxon>
        <taxon>Actinomycetes</taxon>
        <taxon>Micrococcales</taxon>
        <taxon>Dermacoccaceae</taxon>
        <taxon>Branchiibius</taxon>
    </lineage>
</organism>
<dbReference type="AlphaFoldDB" id="A0A2Y8ZVZ8"/>
<dbReference type="NCBIfam" id="TIGR03083">
    <property type="entry name" value="maleylpyruvate isomerase family mycothiol-dependent enzyme"/>
    <property type="match status" value="1"/>
</dbReference>
<keyword evidence="3" id="KW-1185">Reference proteome</keyword>